<feature type="coiled-coil region" evidence="8">
    <location>
        <begin position="57"/>
        <end position="84"/>
    </location>
</feature>
<keyword evidence="7" id="KW-0539">Nucleus</keyword>
<feature type="region of interest" description="Disordered" evidence="9">
    <location>
        <begin position="110"/>
        <end position="168"/>
    </location>
</feature>
<dbReference type="GO" id="GO:0000981">
    <property type="term" value="F:DNA-binding transcription factor activity, RNA polymerase II-specific"/>
    <property type="evidence" value="ECO:0007669"/>
    <property type="project" value="InterPro"/>
</dbReference>
<keyword evidence="3" id="KW-0862">Zinc</keyword>
<dbReference type="GO" id="GO:0003677">
    <property type="term" value="F:DNA binding"/>
    <property type="evidence" value="ECO:0007669"/>
    <property type="project" value="UniProtKB-KW"/>
</dbReference>
<dbReference type="InterPro" id="IPR007219">
    <property type="entry name" value="XnlR_reg_dom"/>
</dbReference>
<dbReference type="GO" id="GO:0005634">
    <property type="term" value="C:nucleus"/>
    <property type="evidence" value="ECO:0007669"/>
    <property type="project" value="UniProtKB-SubCell"/>
</dbReference>
<dbReference type="PANTHER" id="PTHR31313">
    <property type="entry name" value="TY1 ENHANCER ACTIVATOR"/>
    <property type="match status" value="1"/>
</dbReference>
<evidence type="ECO:0000256" key="6">
    <source>
        <dbReference type="ARBA" id="ARBA00023163"/>
    </source>
</evidence>
<sequence length="664" mass="73988">MDGSVNGTSSDGQTDNKKQKRHISHVSRACDRCRKRKTRCNGAQPVCDVCSERGWACEYEEEDKRKTNRELEDLKERVAHLERIVLANNDGSQATITPTSLAKTIPLAKIPASSDESEGPSSVPSPAASTSARPVKSLPRRKSMTNGTPAADLLRNEDDGYERLQRSNNGPLIHYGATSIWTHQTPAPAPDHDGVASQPRSQQHPSQRMPGEWVDWSRNLPPGLVTDKATHDAALAHFAAYFAPWCLMVDMPAFLEDMAISNLVGPSCPPAETRTTYYTPLLHCCVLFLGLHILGGDWPTKVKERHEEFTQHCTKLFSTECDQPSVSSLRALNLMSTCQNLRSQLTAGSNLGYTYFAMAFGMVQVLGVNINRTGLSTSRTFYEQLPLEDPLSSLHQTLRFRILKSCRTRMTIRGSPRLHIKVQISRILGVLLTAVMDILYSPLSDSDNQVQSVKHLAPKLERWYAAQPIQNPTLHPLPHVISMHMTYHLTTIFLYRPFYRDDLDVEPSPANKCNLAANSVLSLLQTFDRLHSIRHGPATFINIVFTASTIFLLKAVGDLDNGADMSKNLQDIDDMISFMRRLSETWHEAEKAKDVLIALRAEWLPGIDSGAISGRGGSSAFHPPQTTVNTVVDTSGELHEWFMNQDFYQNMFSNGPTHGWGTEM</sequence>
<keyword evidence="2" id="KW-0479">Metal-binding</keyword>
<protein>
    <recommendedName>
        <fullName evidence="10">Zn(2)-C6 fungal-type domain-containing protein</fullName>
    </recommendedName>
</protein>
<dbReference type="Pfam" id="PF00172">
    <property type="entry name" value="Zn_clus"/>
    <property type="match status" value="1"/>
</dbReference>
<evidence type="ECO:0000256" key="1">
    <source>
        <dbReference type="ARBA" id="ARBA00004123"/>
    </source>
</evidence>
<comment type="subcellular location">
    <subcellularLocation>
        <location evidence="1">Nucleus</location>
    </subcellularLocation>
</comment>
<dbReference type="CDD" id="cd00067">
    <property type="entry name" value="GAL4"/>
    <property type="match status" value="1"/>
</dbReference>
<accession>A0AAW0YYH1</accession>
<feature type="compositionally biased region" description="Basic and acidic residues" evidence="9">
    <location>
        <begin position="154"/>
        <end position="165"/>
    </location>
</feature>
<dbReference type="Proteomes" id="UP001388673">
    <property type="component" value="Unassembled WGS sequence"/>
</dbReference>
<dbReference type="InterPro" id="IPR036864">
    <property type="entry name" value="Zn2-C6_fun-type_DNA-bd_sf"/>
</dbReference>
<dbReference type="PROSITE" id="PS00463">
    <property type="entry name" value="ZN2_CY6_FUNGAL_1"/>
    <property type="match status" value="1"/>
</dbReference>
<dbReference type="SMART" id="SM00066">
    <property type="entry name" value="GAL4"/>
    <property type="match status" value="1"/>
</dbReference>
<dbReference type="GeneID" id="92181372"/>
<dbReference type="CDD" id="cd12148">
    <property type="entry name" value="fungal_TF_MHR"/>
    <property type="match status" value="1"/>
</dbReference>
<dbReference type="EMBL" id="JBCAWK010000007">
    <property type="protein sequence ID" value="KAK8853408.1"/>
    <property type="molecule type" value="Genomic_DNA"/>
</dbReference>
<dbReference type="GO" id="GO:0008270">
    <property type="term" value="F:zinc ion binding"/>
    <property type="evidence" value="ECO:0007669"/>
    <property type="project" value="InterPro"/>
</dbReference>
<gene>
    <name evidence="11" type="ORF">IAR55_004114</name>
</gene>
<dbReference type="Gene3D" id="4.10.240.10">
    <property type="entry name" value="Zn(2)-C6 fungal-type DNA-binding domain"/>
    <property type="match status" value="1"/>
</dbReference>
<dbReference type="InterPro" id="IPR001138">
    <property type="entry name" value="Zn2Cys6_DnaBD"/>
</dbReference>
<dbReference type="Pfam" id="PF04082">
    <property type="entry name" value="Fungal_trans"/>
    <property type="match status" value="1"/>
</dbReference>
<dbReference type="RefSeq" id="XP_066802594.1">
    <property type="nucleotide sequence ID" value="XM_066947215.1"/>
</dbReference>
<evidence type="ECO:0000256" key="5">
    <source>
        <dbReference type="ARBA" id="ARBA00023125"/>
    </source>
</evidence>
<evidence type="ECO:0000313" key="11">
    <source>
        <dbReference type="EMBL" id="KAK8853408.1"/>
    </source>
</evidence>
<keyword evidence="8" id="KW-0175">Coiled coil</keyword>
<dbReference type="SUPFAM" id="SSF57701">
    <property type="entry name" value="Zn2/Cys6 DNA-binding domain"/>
    <property type="match status" value="1"/>
</dbReference>
<feature type="compositionally biased region" description="Low complexity" evidence="9">
    <location>
        <begin position="197"/>
        <end position="208"/>
    </location>
</feature>
<dbReference type="KEGG" id="kne:92181372"/>
<feature type="domain" description="Zn(2)-C6 fungal-type" evidence="10">
    <location>
        <begin position="29"/>
        <end position="59"/>
    </location>
</feature>
<evidence type="ECO:0000256" key="9">
    <source>
        <dbReference type="SAM" id="MobiDB-lite"/>
    </source>
</evidence>
<dbReference type="PROSITE" id="PS50048">
    <property type="entry name" value="ZN2_CY6_FUNGAL_2"/>
    <property type="match status" value="1"/>
</dbReference>
<keyword evidence="4" id="KW-0805">Transcription regulation</keyword>
<keyword evidence="6" id="KW-0804">Transcription</keyword>
<feature type="region of interest" description="Disordered" evidence="9">
    <location>
        <begin position="1"/>
        <end position="23"/>
    </location>
</feature>
<evidence type="ECO:0000313" key="12">
    <source>
        <dbReference type="Proteomes" id="UP001388673"/>
    </source>
</evidence>
<feature type="region of interest" description="Disordered" evidence="9">
    <location>
        <begin position="182"/>
        <end position="212"/>
    </location>
</feature>
<evidence type="ECO:0000259" key="10">
    <source>
        <dbReference type="PROSITE" id="PS50048"/>
    </source>
</evidence>
<feature type="compositionally biased region" description="Low complexity" evidence="9">
    <location>
        <begin position="111"/>
        <end position="132"/>
    </location>
</feature>
<proteinExistence type="predicted"/>
<evidence type="ECO:0000256" key="4">
    <source>
        <dbReference type="ARBA" id="ARBA00023015"/>
    </source>
</evidence>
<evidence type="ECO:0000256" key="7">
    <source>
        <dbReference type="ARBA" id="ARBA00023242"/>
    </source>
</evidence>
<feature type="compositionally biased region" description="Polar residues" evidence="9">
    <location>
        <begin position="1"/>
        <end position="13"/>
    </location>
</feature>
<dbReference type="PANTHER" id="PTHR31313:SF81">
    <property type="entry name" value="TY1 ENHANCER ACTIVATOR"/>
    <property type="match status" value="1"/>
</dbReference>
<reference evidence="11 12" key="1">
    <citation type="journal article" date="2024" name="bioRxiv">
        <title>Comparative genomics of Cryptococcus and Kwoniella reveals pathogenesis evolution and contrasting karyotype dynamics via intercentromeric recombination or chromosome fusion.</title>
        <authorList>
            <person name="Coelho M.A."/>
            <person name="David-Palma M."/>
            <person name="Shea T."/>
            <person name="Bowers K."/>
            <person name="McGinley-Smith S."/>
            <person name="Mohammad A.W."/>
            <person name="Gnirke A."/>
            <person name="Yurkov A.M."/>
            <person name="Nowrousian M."/>
            <person name="Sun S."/>
            <person name="Cuomo C.A."/>
            <person name="Heitman J."/>
        </authorList>
    </citation>
    <scope>NUCLEOTIDE SEQUENCE [LARGE SCALE GENOMIC DNA]</scope>
    <source>
        <strain evidence="11 12">CBS 13917</strain>
    </source>
</reference>
<dbReference type="InterPro" id="IPR051615">
    <property type="entry name" value="Transcr_Regulatory_Elem"/>
</dbReference>
<evidence type="ECO:0000256" key="3">
    <source>
        <dbReference type="ARBA" id="ARBA00022833"/>
    </source>
</evidence>
<dbReference type="GO" id="GO:0006351">
    <property type="term" value="P:DNA-templated transcription"/>
    <property type="evidence" value="ECO:0007669"/>
    <property type="project" value="InterPro"/>
</dbReference>
<dbReference type="AlphaFoldDB" id="A0AAW0YYH1"/>
<organism evidence="11 12">
    <name type="scientific">Kwoniella newhampshirensis</name>
    <dbReference type="NCBI Taxonomy" id="1651941"/>
    <lineage>
        <taxon>Eukaryota</taxon>
        <taxon>Fungi</taxon>
        <taxon>Dikarya</taxon>
        <taxon>Basidiomycota</taxon>
        <taxon>Agaricomycotina</taxon>
        <taxon>Tremellomycetes</taxon>
        <taxon>Tremellales</taxon>
        <taxon>Cryptococcaceae</taxon>
        <taxon>Kwoniella</taxon>
    </lineage>
</organism>
<keyword evidence="12" id="KW-1185">Reference proteome</keyword>
<comment type="caution">
    <text evidence="11">The sequence shown here is derived from an EMBL/GenBank/DDBJ whole genome shotgun (WGS) entry which is preliminary data.</text>
</comment>
<name>A0AAW0YYH1_9TREE</name>
<evidence type="ECO:0000256" key="2">
    <source>
        <dbReference type="ARBA" id="ARBA00022723"/>
    </source>
</evidence>
<keyword evidence="5" id="KW-0238">DNA-binding</keyword>
<evidence type="ECO:0000256" key="8">
    <source>
        <dbReference type="SAM" id="Coils"/>
    </source>
</evidence>